<dbReference type="OrthoDB" id="5585746at2759"/>
<feature type="binding site" evidence="6">
    <location>
        <position position="401"/>
    </location>
    <ligand>
        <name>Zn(2+)</name>
        <dbReference type="ChEBI" id="CHEBI:29105"/>
    </ligand>
</feature>
<feature type="binding site" evidence="6">
    <location>
        <position position="405"/>
    </location>
    <ligand>
        <name>Zn(2+)</name>
        <dbReference type="ChEBI" id="CHEBI:29105"/>
    </ligand>
</feature>
<reference evidence="8" key="1">
    <citation type="submission" date="2013-12" db="EMBL/GenBank/DDBJ databases">
        <title>The Genome Sequence of Aphanomyces invadans NJM9701.</title>
        <authorList>
            <consortium name="The Broad Institute Genomics Platform"/>
            <person name="Russ C."/>
            <person name="Tyler B."/>
            <person name="van West P."/>
            <person name="Dieguez-Uribeondo J."/>
            <person name="Young S.K."/>
            <person name="Zeng Q."/>
            <person name="Gargeya S."/>
            <person name="Fitzgerald M."/>
            <person name="Abouelleil A."/>
            <person name="Alvarado L."/>
            <person name="Chapman S.B."/>
            <person name="Gainer-Dewar J."/>
            <person name="Goldberg J."/>
            <person name="Griggs A."/>
            <person name="Gujja S."/>
            <person name="Hansen M."/>
            <person name="Howarth C."/>
            <person name="Imamovic A."/>
            <person name="Ireland A."/>
            <person name="Larimer J."/>
            <person name="McCowan C."/>
            <person name="Murphy C."/>
            <person name="Pearson M."/>
            <person name="Poon T.W."/>
            <person name="Priest M."/>
            <person name="Roberts A."/>
            <person name="Saif S."/>
            <person name="Shea T."/>
            <person name="Sykes S."/>
            <person name="Wortman J."/>
            <person name="Nusbaum C."/>
            <person name="Birren B."/>
        </authorList>
    </citation>
    <scope>NUCLEOTIDE SEQUENCE [LARGE SCALE GENOMIC DNA]</scope>
    <source>
        <strain evidence="8">NJM9701</strain>
    </source>
</reference>
<keyword evidence="3 7" id="KW-0812">Transmembrane</keyword>
<dbReference type="eggNOG" id="KOG0748">
    <property type="taxonomic scope" value="Eukaryota"/>
</dbReference>
<comment type="similarity">
    <text evidence="2">Belongs to the ADIPOR family.</text>
</comment>
<comment type="subcellular location">
    <subcellularLocation>
        <location evidence="1">Membrane</location>
        <topology evidence="1">Multi-pass membrane protein</topology>
    </subcellularLocation>
</comment>
<feature type="binding site" evidence="6">
    <location>
        <position position="256"/>
    </location>
    <ligand>
        <name>Zn(2+)</name>
        <dbReference type="ChEBI" id="CHEBI:29105"/>
    </ligand>
</feature>
<dbReference type="VEuPathDB" id="FungiDB:H310_08782"/>
<feature type="transmembrane region" description="Helical" evidence="7">
    <location>
        <begin position="267"/>
        <end position="286"/>
    </location>
</feature>
<dbReference type="AlphaFoldDB" id="A0A024TXG5"/>
<evidence type="ECO:0000256" key="4">
    <source>
        <dbReference type="ARBA" id="ARBA00022989"/>
    </source>
</evidence>
<protein>
    <submittedName>
        <fullName evidence="8">Uncharacterized protein</fullName>
    </submittedName>
</protein>
<keyword evidence="6" id="KW-0479">Metal-binding</keyword>
<dbReference type="PANTHER" id="PTHR20855:SF52">
    <property type="entry name" value="ADIPONECTIN RECEPTOR PROTEIN"/>
    <property type="match status" value="1"/>
</dbReference>
<dbReference type="GO" id="GO:0046872">
    <property type="term" value="F:metal ion binding"/>
    <property type="evidence" value="ECO:0007669"/>
    <property type="project" value="UniProtKB-KW"/>
</dbReference>
<keyword evidence="5 7" id="KW-0472">Membrane</keyword>
<name>A0A024TXG5_9STRA</name>
<keyword evidence="4 7" id="KW-1133">Transmembrane helix</keyword>
<dbReference type="RefSeq" id="XP_008872876.1">
    <property type="nucleotide sequence ID" value="XM_008874654.1"/>
</dbReference>
<gene>
    <name evidence="8" type="ORF">H310_08782</name>
</gene>
<keyword evidence="6" id="KW-0862">Zinc</keyword>
<evidence type="ECO:0000256" key="1">
    <source>
        <dbReference type="ARBA" id="ARBA00004141"/>
    </source>
</evidence>
<feature type="transmembrane region" description="Helical" evidence="7">
    <location>
        <begin position="298"/>
        <end position="319"/>
    </location>
</feature>
<accession>A0A024TXG5</accession>
<feature type="transmembrane region" description="Helical" evidence="7">
    <location>
        <begin position="200"/>
        <end position="220"/>
    </location>
</feature>
<dbReference type="EMBL" id="KI913969">
    <property type="protein sequence ID" value="ETV98679.1"/>
    <property type="molecule type" value="Genomic_DNA"/>
</dbReference>
<dbReference type="PANTHER" id="PTHR20855">
    <property type="entry name" value="ADIPOR/PROGESTIN RECEPTOR-RELATED"/>
    <property type="match status" value="1"/>
</dbReference>
<proteinExistence type="inferred from homology"/>
<evidence type="ECO:0000313" key="8">
    <source>
        <dbReference type="EMBL" id="ETV98679.1"/>
    </source>
</evidence>
<feature type="transmembrane region" description="Helical" evidence="7">
    <location>
        <begin position="362"/>
        <end position="382"/>
    </location>
</feature>
<organism evidence="8">
    <name type="scientific">Aphanomyces invadans</name>
    <dbReference type="NCBI Taxonomy" id="157072"/>
    <lineage>
        <taxon>Eukaryota</taxon>
        <taxon>Sar</taxon>
        <taxon>Stramenopiles</taxon>
        <taxon>Oomycota</taxon>
        <taxon>Saprolegniomycetes</taxon>
        <taxon>Saprolegniales</taxon>
        <taxon>Verrucalvaceae</taxon>
        <taxon>Aphanomyces</taxon>
    </lineage>
</organism>
<sequence length="438" mass="49158">MCAQLLDEPTAPGRRARQWSAARRPCHAAHGTCDRYNSLVGRHVYVKHVVQDRAVTPLRCLLAALAISSAIRATCGCHDVQCGTAARRRSRLRSGVGSFHIRRASVLDDPRRQSTSRASFQMIRRLQFRRCSHRQGKSADRNESKSQVRTKAATLASHNDLHAIGFEFMADNQYIRRGYRVHYSAADCLRSLFALHNETWNVWIHIVGSLLFAAMATLPMDDVAAAHHGSEALATWPIRVYLSCVAVCFALSAIYHLMFVQSREWSAIFLQFDFAGILVLLFGTSVPKLYYTFYCDPIFQQLYLVMAAMVGGGGIVATFTPSFRSHRHHRVLVYASSIAAMCVVPLAHLLTTVGPSDPQVKMMLQPMAMGLVFNLPGIFFYTTRFPERLAPGTFDIWGSSHQLWHLCVLFVGFAYFGQVNAQFESRLAAMCPFDQLQF</sequence>
<evidence type="ECO:0000256" key="6">
    <source>
        <dbReference type="PIRSR" id="PIRSR604254-1"/>
    </source>
</evidence>
<evidence type="ECO:0000256" key="7">
    <source>
        <dbReference type="SAM" id="Phobius"/>
    </source>
</evidence>
<feature type="transmembrane region" description="Helical" evidence="7">
    <location>
        <begin position="403"/>
        <end position="423"/>
    </location>
</feature>
<evidence type="ECO:0000256" key="5">
    <source>
        <dbReference type="ARBA" id="ARBA00023136"/>
    </source>
</evidence>
<feature type="transmembrane region" description="Helical" evidence="7">
    <location>
        <begin position="240"/>
        <end position="260"/>
    </location>
</feature>
<dbReference type="GeneID" id="20085832"/>
<dbReference type="Pfam" id="PF03006">
    <property type="entry name" value="HlyIII"/>
    <property type="match status" value="1"/>
</dbReference>
<dbReference type="STRING" id="157072.A0A024TXG5"/>
<feature type="transmembrane region" description="Helical" evidence="7">
    <location>
        <begin position="331"/>
        <end position="350"/>
    </location>
</feature>
<dbReference type="GO" id="GO:0038023">
    <property type="term" value="F:signaling receptor activity"/>
    <property type="evidence" value="ECO:0007669"/>
    <property type="project" value="TreeGrafter"/>
</dbReference>
<evidence type="ECO:0000256" key="2">
    <source>
        <dbReference type="ARBA" id="ARBA00007018"/>
    </source>
</evidence>
<dbReference type="InterPro" id="IPR004254">
    <property type="entry name" value="AdipoR/HlyIII-related"/>
</dbReference>
<evidence type="ECO:0000256" key="3">
    <source>
        <dbReference type="ARBA" id="ARBA00022692"/>
    </source>
</evidence>
<dbReference type="GO" id="GO:0016020">
    <property type="term" value="C:membrane"/>
    <property type="evidence" value="ECO:0007669"/>
    <property type="project" value="UniProtKB-SubCell"/>
</dbReference>